<evidence type="ECO:0000313" key="11">
    <source>
        <dbReference type="Proteomes" id="UP000179243"/>
    </source>
</evidence>
<dbReference type="SUPFAM" id="SSF51338">
    <property type="entry name" value="Composite domain of metallo-dependent hydrolases"/>
    <property type="match status" value="1"/>
</dbReference>
<dbReference type="AlphaFoldDB" id="A0A1F7F5Y9"/>
<sequence>MSIALVGGTIITPFRVIENGVIVIQGTKIYELGKAKDVSIPHGCEVIDVSGRMISPGFVDLLVHGGAGRGFTDDAFDGFDAISDYFLQNGSTTILASLCAMPEAELLKNIRNLANYILGSPESNIKGIHMEGPYLNKEFKGAMNDEYLWKPTVASWKKMWEASKGLIKLMTTAPELPGVIDVMRAAANDGVVLSIGHSMATYDEIELAIDNGAAHVTHMFNAMKPLHHRQPGVALAAMLRDELKIELIADTYHVHPAIMEFLLKVKKAGGIILITDSIKPGGMHEGEEFEFANQKVRIKGGKAVLNDGTIAGSSLTLNKAVKNMIEHAGAKITEAIRMASLNGAKVLNLENRKGILAAGKDADIVVLDEEFNVEMTMLEGKIKYQRADAFLKPHQG</sequence>
<dbReference type="InterPro" id="IPR011059">
    <property type="entry name" value="Metal-dep_hydrolase_composite"/>
</dbReference>
<evidence type="ECO:0000256" key="6">
    <source>
        <dbReference type="PIRSR" id="PIRSR038994-1"/>
    </source>
</evidence>
<dbReference type="Gene3D" id="2.30.40.10">
    <property type="entry name" value="Urease, subunit C, domain 1"/>
    <property type="match status" value="1"/>
</dbReference>
<feature type="binding site" evidence="7">
    <location>
        <position position="229"/>
    </location>
    <ligand>
        <name>substrate</name>
    </ligand>
</feature>
<reference evidence="10 11" key="1">
    <citation type="journal article" date="2016" name="Nat. Commun.">
        <title>Thousands of microbial genomes shed light on interconnected biogeochemical processes in an aquifer system.</title>
        <authorList>
            <person name="Anantharaman K."/>
            <person name="Brown C.T."/>
            <person name="Hug L.A."/>
            <person name="Sharon I."/>
            <person name="Castelle C.J."/>
            <person name="Probst A.J."/>
            <person name="Thomas B.C."/>
            <person name="Singh A."/>
            <person name="Wilkins M.J."/>
            <person name="Karaoz U."/>
            <person name="Brodie E.L."/>
            <person name="Williams K.H."/>
            <person name="Hubbard S.S."/>
            <person name="Banfield J.F."/>
        </authorList>
    </citation>
    <scope>NUCLEOTIDE SEQUENCE [LARGE SCALE GENOMIC DNA]</scope>
</reference>
<evidence type="ECO:0000256" key="4">
    <source>
        <dbReference type="ARBA" id="ARBA00023277"/>
    </source>
</evidence>
<dbReference type="Gene3D" id="3.20.20.140">
    <property type="entry name" value="Metal-dependent hydrolases"/>
    <property type="match status" value="1"/>
</dbReference>
<comment type="cofactor">
    <cofactor evidence="8">
        <name>a divalent metal cation</name>
        <dbReference type="ChEBI" id="CHEBI:60240"/>
    </cofactor>
    <text evidence="8">Binds 1 divalent metal cation per subunit.</text>
</comment>
<feature type="active site" description="Proton donor/acceptor" evidence="6">
    <location>
        <position position="276"/>
    </location>
</feature>
<comment type="caution">
    <text evidence="10">The sequence shown here is derived from an EMBL/GenBank/DDBJ whole genome shotgun (WGS) entry which is preliminary data.</text>
</comment>
<feature type="binding site" evidence="8">
    <location>
        <position position="131"/>
    </location>
    <ligand>
        <name>Zn(2+)</name>
        <dbReference type="ChEBI" id="CHEBI:29105"/>
    </ligand>
</feature>
<feature type="binding site" evidence="7">
    <location>
        <position position="253"/>
    </location>
    <ligand>
        <name>substrate</name>
    </ligand>
</feature>
<proteinExistence type="inferred from homology"/>
<dbReference type="Proteomes" id="UP000179243">
    <property type="component" value="Unassembled WGS sequence"/>
</dbReference>
<evidence type="ECO:0000256" key="1">
    <source>
        <dbReference type="ARBA" id="ARBA00010716"/>
    </source>
</evidence>
<dbReference type="InterPro" id="IPR032466">
    <property type="entry name" value="Metal_Hydrolase"/>
</dbReference>
<feature type="binding site" evidence="8">
    <location>
        <position position="197"/>
    </location>
    <ligand>
        <name>Zn(2+)</name>
        <dbReference type="ChEBI" id="CHEBI:29105"/>
    </ligand>
</feature>
<dbReference type="GO" id="GO:0008448">
    <property type="term" value="F:N-acetylglucosamine-6-phosphate deacetylase activity"/>
    <property type="evidence" value="ECO:0007669"/>
    <property type="project" value="InterPro"/>
</dbReference>
<protein>
    <submittedName>
        <fullName evidence="10">N-acetylglucosamine-6-phosphate deacetylase</fullName>
    </submittedName>
</protein>
<dbReference type="EMBL" id="MFYX01000114">
    <property type="protein sequence ID" value="OGK02002.1"/>
    <property type="molecule type" value="Genomic_DNA"/>
</dbReference>
<feature type="domain" description="Amidohydrolase-related" evidence="9">
    <location>
        <begin position="53"/>
        <end position="382"/>
    </location>
</feature>
<dbReference type="PANTHER" id="PTHR11113:SF14">
    <property type="entry name" value="N-ACETYLGLUCOSAMINE-6-PHOSPHATE DEACETYLASE"/>
    <property type="match status" value="1"/>
</dbReference>
<keyword evidence="4 5" id="KW-0119">Carbohydrate metabolism</keyword>
<evidence type="ECO:0000256" key="8">
    <source>
        <dbReference type="PIRSR" id="PIRSR038994-3"/>
    </source>
</evidence>
<feature type="binding site" evidence="7">
    <location>
        <position position="142"/>
    </location>
    <ligand>
        <name>substrate</name>
    </ligand>
</feature>
<evidence type="ECO:0000256" key="5">
    <source>
        <dbReference type="PIRNR" id="PIRNR038994"/>
    </source>
</evidence>
<dbReference type="InterPro" id="IPR006680">
    <property type="entry name" value="Amidohydro-rel"/>
</dbReference>
<feature type="binding site" evidence="7">
    <location>
        <begin position="221"/>
        <end position="222"/>
    </location>
    <ligand>
        <name>substrate</name>
    </ligand>
</feature>
<dbReference type="CDD" id="cd00854">
    <property type="entry name" value="NagA"/>
    <property type="match status" value="1"/>
</dbReference>
<evidence type="ECO:0000313" key="10">
    <source>
        <dbReference type="EMBL" id="OGK02002.1"/>
    </source>
</evidence>
<dbReference type="GO" id="GO:0046872">
    <property type="term" value="F:metal ion binding"/>
    <property type="evidence" value="ECO:0007669"/>
    <property type="project" value="UniProtKB-KW"/>
</dbReference>
<evidence type="ECO:0000256" key="2">
    <source>
        <dbReference type="ARBA" id="ARBA00022723"/>
    </source>
</evidence>
<evidence type="ECO:0000256" key="7">
    <source>
        <dbReference type="PIRSR" id="PIRSR038994-2"/>
    </source>
</evidence>
<dbReference type="PANTHER" id="PTHR11113">
    <property type="entry name" value="N-ACETYLGLUCOSAMINE-6-PHOSPHATE DEACETYLASE"/>
    <property type="match status" value="1"/>
</dbReference>
<accession>A0A1F7F5Y9</accession>
<comment type="similarity">
    <text evidence="1 5">Belongs to the metallo-dependent hydrolases superfamily. NagA family.</text>
</comment>
<evidence type="ECO:0000259" key="9">
    <source>
        <dbReference type="Pfam" id="PF01979"/>
    </source>
</evidence>
<gene>
    <name evidence="10" type="ORF">A2519_17470</name>
</gene>
<feature type="binding site" evidence="8">
    <location>
        <position position="218"/>
    </location>
    <ligand>
        <name>Zn(2+)</name>
        <dbReference type="ChEBI" id="CHEBI:29105"/>
    </ligand>
</feature>
<organism evidence="10 11">
    <name type="scientific">Candidatus Raymondbacteria bacterium RIFOXYD12_FULL_49_13</name>
    <dbReference type="NCBI Taxonomy" id="1817890"/>
    <lineage>
        <taxon>Bacteria</taxon>
        <taxon>Raymondiibacteriota</taxon>
    </lineage>
</organism>
<dbReference type="NCBIfam" id="TIGR00221">
    <property type="entry name" value="nagA"/>
    <property type="match status" value="1"/>
</dbReference>
<dbReference type="SUPFAM" id="SSF51556">
    <property type="entry name" value="Metallo-dependent hydrolases"/>
    <property type="match status" value="1"/>
</dbReference>
<dbReference type="GO" id="GO:0006046">
    <property type="term" value="P:N-acetylglucosamine catabolic process"/>
    <property type="evidence" value="ECO:0007669"/>
    <property type="project" value="TreeGrafter"/>
</dbReference>
<keyword evidence="3 5" id="KW-0378">Hydrolase</keyword>
<dbReference type="InterPro" id="IPR003764">
    <property type="entry name" value="GlcNAc_6-P_deAcase"/>
</dbReference>
<evidence type="ECO:0000256" key="3">
    <source>
        <dbReference type="ARBA" id="ARBA00022801"/>
    </source>
</evidence>
<keyword evidence="2 8" id="KW-0479">Metal-binding</keyword>
<dbReference type="PIRSF" id="PIRSF038994">
    <property type="entry name" value="NagA"/>
    <property type="match status" value="1"/>
</dbReference>
<feature type="binding site" evidence="7">
    <location>
        <begin position="310"/>
        <end position="312"/>
    </location>
    <ligand>
        <name>substrate</name>
    </ligand>
</feature>
<dbReference type="Pfam" id="PF01979">
    <property type="entry name" value="Amidohydro_1"/>
    <property type="match status" value="1"/>
</dbReference>
<name>A0A1F7F5Y9_UNCRA</name>